<dbReference type="InterPro" id="IPR016181">
    <property type="entry name" value="Acyl_CoA_acyltransferase"/>
</dbReference>
<keyword evidence="2" id="KW-0808">Transferase</keyword>
<gene>
    <name evidence="2" type="ORF">ENV75_04530</name>
</gene>
<reference evidence="2" key="1">
    <citation type="journal article" date="2020" name="mSystems">
        <title>Genome- and Community-Level Interaction Insights into Carbon Utilization and Element Cycling Functions of Hydrothermarchaeota in Hydrothermal Sediment.</title>
        <authorList>
            <person name="Zhou Z."/>
            <person name="Liu Y."/>
            <person name="Xu W."/>
            <person name="Pan J."/>
            <person name="Luo Z.H."/>
            <person name="Li M."/>
        </authorList>
    </citation>
    <scope>NUCLEOTIDE SEQUENCE [LARGE SCALE GENOMIC DNA]</scope>
    <source>
        <strain evidence="2">SpSt-788</strain>
    </source>
</reference>
<dbReference type="FunFam" id="3.40.630.30:FF:000304">
    <property type="entry name" value="YghO protein"/>
    <property type="match status" value="1"/>
</dbReference>
<name>A0A7C4AJP2_9BACT</name>
<accession>A0A7C4AJP2</accession>
<protein>
    <submittedName>
        <fullName evidence="2">GNAT family N-acetyltransferase</fullName>
    </submittedName>
</protein>
<dbReference type="SUPFAM" id="SSF55729">
    <property type="entry name" value="Acyl-CoA N-acyltransferases (Nat)"/>
    <property type="match status" value="1"/>
</dbReference>
<dbReference type="PROSITE" id="PS51186">
    <property type="entry name" value="GNAT"/>
    <property type="match status" value="1"/>
</dbReference>
<dbReference type="Gene3D" id="3.40.630.30">
    <property type="match status" value="1"/>
</dbReference>
<dbReference type="PANTHER" id="PTHR41368:SF1">
    <property type="entry name" value="PROTEIN YGHO"/>
    <property type="match status" value="1"/>
</dbReference>
<comment type="caution">
    <text evidence="2">The sequence shown here is derived from an EMBL/GenBank/DDBJ whole genome shotgun (WGS) entry which is preliminary data.</text>
</comment>
<feature type="domain" description="N-acetyltransferase" evidence="1">
    <location>
        <begin position="200"/>
        <end position="369"/>
    </location>
</feature>
<dbReference type="Pfam" id="PF00583">
    <property type="entry name" value="Acetyltransf_1"/>
    <property type="match status" value="1"/>
</dbReference>
<organism evidence="2">
    <name type="scientific">Thermodesulfovibrio aggregans</name>
    <dbReference type="NCBI Taxonomy" id="86166"/>
    <lineage>
        <taxon>Bacteria</taxon>
        <taxon>Pseudomonadati</taxon>
        <taxon>Nitrospirota</taxon>
        <taxon>Thermodesulfovibrionia</taxon>
        <taxon>Thermodesulfovibrionales</taxon>
        <taxon>Thermodesulfovibrionaceae</taxon>
        <taxon>Thermodesulfovibrio</taxon>
    </lineage>
</organism>
<dbReference type="InterPro" id="IPR000182">
    <property type="entry name" value="GNAT_dom"/>
</dbReference>
<proteinExistence type="predicted"/>
<dbReference type="PANTHER" id="PTHR41368">
    <property type="entry name" value="PROTEIN YGHO"/>
    <property type="match status" value="1"/>
</dbReference>
<evidence type="ECO:0000259" key="1">
    <source>
        <dbReference type="PROSITE" id="PS51186"/>
    </source>
</evidence>
<dbReference type="CDD" id="cd04301">
    <property type="entry name" value="NAT_SF"/>
    <property type="match status" value="1"/>
</dbReference>
<evidence type="ECO:0000313" key="2">
    <source>
        <dbReference type="EMBL" id="HGG99697.1"/>
    </source>
</evidence>
<dbReference type="AlphaFoldDB" id="A0A7C4AJP2"/>
<dbReference type="EMBL" id="DTHO01000050">
    <property type="protein sequence ID" value="HGG99697.1"/>
    <property type="molecule type" value="Genomic_DNA"/>
</dbReference>
<dbReference type="GO" id="GO:0016747">
    <property type="term" value="F:acyltransferase activity, transferring groups other than amino-acyl groups"/>
    <property type="evidence" value="ECO:0007669"/>
    <property type="project" value="InterPro"/>
</dbReference>
<dbReference type="InterPro" id="IPR039968">
    <property type="entry name" value="BcerS-like"/>
</dbReference>
<sequence length="369" mass="43219">MIKIKEVSGRKSLKEFACIPLNLYRNEPFYASPLIKDMMEHLTEKNPFFKRAKAKFFIAYKDDKPAGRIASIVNYAHLEFHRDNVGFFGLFECINDQSIANILFDTAKNFLIENNLQIMRGPMNLSTNEECGFLYEGFETPSMIMIPYNPRYYNQLAEGYGMKKVKDLYCFIADVPKELPSKIERISLFAEKQGIRARKVNLKNFKNELYAFMEVYNEAWRENWGFIPITKEEVDYMAERLKPIALSELVIVAEKDNEPVGFFGAVPDFNEILKKIKGRLTPISIIKALYYRKKIKSIRLLLFGVKKAYRHKGVESIMLREAFKGAIKYGFKKVEFSWILEDNFDTINLTQIINAKRYKTLRIYEKHIK</sequence>